<keyword evidence="3" id="KW-0547">Nucleotide-binding</keyword>
<dbReference type="InterPro" id="IPR005914">
    <property type="entry name" value="Acac_CoA_synth"/>
</dbReference>
<organism evidence="7 8">
    <name type="scientific">Micromonospora musae</name>
    <dbReference type="NCBI Taxonomy" id="1894970"/>
    <lineage>
        <taxon>Bacteria</taxon>
        <taxon>Bacillati</taxon>
        <taxon>Actinomycetota</taxon>
        <taxon>Actinomycetes</taxon>
        <taxon>Micromonosporales</taxon>
        <taxon>Micromonosporaceae</taxon>
        <taxon>Micromonospora</taxon>
    </lineage>
</organism>
<evidence type="ECO:0000259" key="5">
    <source>
        <dbReference type="Pfam" id="PF00501"/>
    </source>
</evidence>
<evidence type="ECO:0000256" key="4">
    <source>
        <dbReference type="ARBA" id="ARBA00022840"/>
    </source>
</evidence>
<feature type="domain" description="AMP-dependent synthetase/ligase" evidence="5">
    <location>
        <begin position="113"/>
        <end position="469"/>
    </location>
</feature>
<dbReference type="EC" id="6.2.1.16" evidence="7"/>
<evidence type="ECO:0000313" key="7">
    <source>
        <dbReference type="EMBL" id="RKN23601.1"/>
    </source>
</evidence>
<dbReference type="InterPro" id="IPR000873">
    <property type="entry name" value="AMP-dep_synth/lig_dom"/>
</dbReference>
<dbReference type="InterPro" id="IPR042099">
    <property type="entry name" value="ANL_N_sf"/>
</dbReference>
<dbReference type="InterPro" id="IPR045851">
    <property type="entry name" value="AMP-bd_C_sf"/>
</dbReference>
<dbReference type="GO" id="GO:0030729">
    <property type="term" value="F:acetoacetate-CoA ligase activity"/>
    <property type="evidence" value="ECO:0007669"/>
    <property type="project" value="UniProtKB-EC"/>
</dbReference>
<sequence length="661" mass="71378">MGDVLWTPPADVRERSRIGAYLRWLREHRGLDFADYDALWRWSVTDLDAFWRSIWDHFEVVAHTPPTATLTGRGMSGARWFPGATLNYAENVLRMPGRLDADPVVIAHGQTRPPVTLTAAELREQVRRVAAGLRRLGVVEGDRVAAYAPNIPETYVLLLAAASLGAIFTSCAPEFGTRSVTDRWQQIEPTVLVAVDGYRYGPKAVDRRAEVAAIRAALPSLRHTVGIGYLDPAAVPEGAISWSELAAPTDEPLPFTPVAFDHPLYVLYSSGTTGLPKPIVHGHGGILLEHLKMLALHHDLGPADRFLWFTTTGWMMWNFLVSGPAVGAAIVLFDGNPGHPDLSALWRLAEETGTTYFGTSAPFLLACRKAGVVPKEVADLSALRGLGSTGAPLPVEGFTWVYETVGDHLQLQSLSGGTDVCTGFVGGVPLLPVHAGEITCRALGAKVEARAADGSAVVDELGELVITEPMPSMPVGFWNDADGSRYREAYFDVYPGVWRHGDWITINSRGGCVITGRSDATLNRGGVRLGTAEFYSVVEGLAEVVDSVVVHLEDDEGGAGELLLFVVLADGLELDDELRKKIARELRTALSPRHVPDEIHQVRAVPRTLSAKKLEVPVKKILTGTPVDRAAATGALANPESLTAFAQLAQRRAPQDDPTPA</sequence>
<evidence type="ECO:0000256" key="2">
    <source>
        <dbReference type="ARBA" id="ARBA00022598"/>
    </source>
</evidence>
<dbReference type="NCBIfam" id="NF002937">
    <property type="entry name" value="PRK03584.1"/>
    <property type="match status" value="1"/>
</dbReference>
<accession>A0ABX9RJ68</accession>
<evidence type="ECO:0000256" key="3">
    <source>
        <dbReference type="ARBA" id="ARBA00022741"/>
    </source>
</evidence>
<evidence type="ECO:0000256" key="1">
    <source>
        <dbReference type="ARBA" id="ARBA00006432"/>
    </source>
</evidence>
<dbReference type="PANTHER" id="PTHR42921:SF1">
    <property type="entry name" value="ACETOACETYL-COA SYNTHETASE"/>
    <property type="match status" value="1"/>
</dbReference>
<keyword evidence="4" id="KW-0067">ATP-binding</keyword>
<reference evidence="7 8" key="1">
    <citation type="submission" date="2018-09" db="EMBL/GenBank/DDBJ databases">
        <title>Micromonospora sp. nov. MS1-9, isolated from a root of Musa sp.</title>
        <authorList>
            <person name="Kuncharoen N."/>
            <person name="Kudo T."/>
            <person name="Ohkuma M."/>
            <person name="Yuki M."/>
            <person name="Tanasupawat S."/>
        </authorList>
    </citation>
    <scope>NUCLEOTIDE SEQUENCE [LARGE SCALE GENOMIC DNA]</scope>
    <source>
        <strain evidence="7 8">NGC1-4</strain>
    </source>
</reference>
<protein>
    <submittedName>
        <fullName evidence="7">Acetoacetate--CoA ligase</fullName>
        <ecNumber evidence="7">6.2.1.16</ecNumber>
    </submittedName>
</protein>
<dbReference type="InterPro" id="IPR020845">
    <property type="entry name" value="AMP-binding_CS"/>
</dbReference>
<comment type="caution">
    <text evidence="7">The sequence shown here is derived from an EMBL/GenBank/DDBJ whole genome shotgun (WGS) entry which is preliminary data.</text>
</comment>
<dbReference type="NCBIfam" id="TIGR01217">
    <property type="entry name" value="ac_ac_CoA_syn"/>
    <property type="match status" value="1"/>
</dbReference>
<gene>
    <name evidence="7" type="ORF">D7147_00615</name>
</gene>
<dbReference type="PANTHER" id="PTHR42921">
    <property type="entry name" value="ACETOACETYL-COA SYNTHETASE"/>
    <property type="match status" value="1"/>
</dbReference>
<dbReference type="Pfam" id="PF00501">
    <property type="entry name" value="AMP-binding"/>
    <property type="match status" value="1"/>
</dbReference>
<dbReference type="InterPro" id="IPR032387">
    <property type="entry name" value="ACAS_N"/>
</dbReference>
<proteinExistence type="inferred from homology"/>
<dbReference type="RefSeq" id="WP_120673280.1">
    <property type="nucleotide sequence ID" value="NZ_RAZS01000001.1"/>
</dbReference>
<keyword evidence="2 7" id="KW-0436">Ligase</keyword>
<dbReference type="Gene3D" id="3.40.50.12780">
    <property type="entry name" value="N-terminal domain of ligase-like"/>
    <property type="match status" value="1"/>
</dbReference>
<dbReference type="EMBL" id="RAZS01000001">
    <property type="protein sequence ID" value="RKN23601.1"/>
    <property type="molecule type" value="Genomic_DNA"/>
</dbReference>
<evidence type="ECO:0000259" key="6">
    <source>
        <dbReference type="Pfam" id="PF16177"/>
    </source>
</evidence>
<comment type="similarity">
    <text evidence="1">Belongs to the ATP-dependent AMP-binding enzyme family.</text>
</comment>
<dbReference type="Gene3D" id="3.30.300.30">
    <property type="match status" value="1"/>
</dbReference>
<keyword evidence="8" id="KW-1185">Reference proteome</keyword>
<evidence type="ECO:0000313" key="8">
    <source>
        <dbReference type="Proteomes" id="UP000271548"/>
    </source>
</evidence>
<dbReference type="PROSITE" id="PS00455">
    <property type="entry name" value="AMP_BINDING"/>
    <property type="match status" value="1"/>
</dbReference>
<dbReference type="Proteomes" id="UP000271548">
    <property type="component" value="Unassembled WGS sequence"/>
</dbReference>
<dbReference type="SUPFAM" id="SSF56801">
    <property type="entry name" value="Acetyl-CoA synthetase-like"/>
    <property type="match status" value="1"/>
</dbReference>
<feature type="domain" description="Acetyl-coenzyme A synthetase N-terminal" evidence="6">
    <location>
        <begin position="36"/>
        <end position="92"/>
    </location>
</feature>
<name>A0ABX9RJ68_9ACTN</name>
<dbReference type="Pfam" id="PF16177">
    <property type="entry name" value="ACAS_N"/>
    <property type="match status" value="1"/>
</dbReference>